<protein>
    <submittedName>
        <fullName evidence="2">Transcriptional regulator</fullName>
    </submittedName>
</protein>
<sequence length="240" mass="26689">MLYRARRHDYPEEAGVELVRRLKFGMVVSIFEDELQFSHIPVLPDVVDGRLVRIRGHFARANPHWRALEADPRATIIFNGPNAYVSAQWYTPGHPAAPTWNYAVVHVSGLVRLAASEAETSEIVDDLVRLNEAELPAQWPLESYSPERRAALLPHIIGFELGVTAFDPKFKLSQTYADVDKRSAAAGLKSRGTDAAREIADLMLSTVSQDGSATGVDVTQRLREREEAARRGDGETTQKS</sequence>
<feature type="compositionally biased region" description="Basic and acidic residues" evidence="1">
    <location>
        <begin position="220"/>
        <end position="240"/>
    </location>
</feature>
<dbReference type="PANTHER" id="PTHR35802:SF1">
    <property type="entry name" value="PROTEASE SYNTHASE AND SPORULATION PROTEIN PAI 2"/>
    <property type="match status" value="1"/>
</dbReference>
<reference evidence="2 3" key="1">
    <citation type="submission" date="2020-08" db="EMBL/GenBank/DDBJ databases">
        <title>Genomic Encyclopedia of Type Strains, Phase IV (KMG-IV): sequencing the most valuable type-strain genomes for metagenomic binning, comparative biology and taxonomic classification.</title>
        <authorList>
            <person name="Goeker M."/>
        </authorList>
    </citation>
    <scope>NUCLEOTIDE SEQUENCE [LARGE SCALE GENOMIC DNA]</scope>
    <source>
        <strain evidence="2 3">DSM 11099</strain>
    </source>
</reference>
<dbReference type="InterPro" id="IPR007396">
    <property type="entry name" value="TR_PAI2-type"/>
</dbReference>
<dbReference type="SUPFAM" id="SSF50475">
    <property type="entry name" value="FMN-binding split barrel"/>
    <property type="match status" value="1"/>
</dbReference>
<name>A0A7W9S836_9HYPH</name>
<accession>A0A7W9S836</accession>
<dbReference type="InterPro" id="IPR012349">
    <property type="entry name" value="Split_barrel_FMN-bd"/>
</dbReference>
<dbReference type="Gene3D" id="2.30.110.10">
    <property type="entry name" value="Electron Transport, Fmn-binding Protein, Chain A"/>
    <property type="match status" value="1"/>
</dbReference>
<evidence type="ECO:0000256" key="1">
    <source>
        <dbReference type="SAM" id="MobiDB-lite"/>
    </source>
</evidence>
<organism evidence="2 3">
    <name type="scientific">Aquamicrobium lusatiense</name>
    <dbReference type="NCBI Taxonomy" id="89772"/>
    <lineage>
        <taxon>Bacteria</taxon>
        <taxon>Pseudomonadati</taxon>
        <taxon>Pseudomonadota</taxon>
        <taxon>Alphaproteobacteria</taxon>
        <taxon>Hyphomicrobiales</taxon>
        <taxon>Phyllobacteriaceae</taxon>
        <taxon>Aquamicrobium</taxon>
    </lineage>
</organism>
<dbReference type="Proteomes" id="UP000533306">
    <property type="component" value="Unassembled WGS sequence"/>
</dbReference>
<dbReference type="RefSeq" id="WP_183833112.1">
    <property type="nucleotide sequence ID" value="NZ_JACHEU010000009.1"/>
</dbReference>
<proteinExistence type="predicted"/>
<gene>
    <name evidence="2" type="ORF">HNR59_004119</name>
</gene>
<dbReference type="AlphaFoldDB" id="A0A7W9S836"/>
<dbReference type="Pfam" id="PF04299">
    <property type="entry name" value="FMN_bind_2"/>
    <property type="match status" value="1"/>
</dbReference>
<dbReference type="PANTHER" id="PTHR35802">
    <property type="entry name" value="PROTEASE SYNTHASE AND SPORULATION PROTEIN PAI 2"/>
    <property type="match status" value="1"/>
</dbReference>
<evidence type="ECO:0000313" key="2">
    <source>
        <dbReference type="EMBL" id="MBB6014723.1"/>
    </source>
</evidence>
<evidence type="ECO:0000313" key="3">
    <source>
        <dbReference type="Proteomes" id="UP000533306"/>
    </source>
</evidence>
<dbReference type="EMBL" id="JACHEU010000009">
    <property type="protein sequence ID" value="MBB6014723.1"/>
    <property type="molecule type" value="Genomic_DNA"/>
</dbReference>
<comment type="caution">
    <text evidence="2">The sequence shown here is derived from an EMBL/GenBank/DDBJ whole genome shotgun (WGS) entry which is preliminary data.</text>
</comment>
<keyword evidence="3" id="KW-1185">Reference proteome</keyword>
<feature type="region of interest" description="Disordered" evidence="1">
    <location>
        <begin position="210"/>
        <end position="240"/>
    </location>
</feature>